<dbReference type="InterPro" id="IPR011044">
    <property type="entry name" value="Quino_amine_DH_bsu"/>
</dbReference>
<feature type="compositionally biased region" description="Polar residues" evidence="3">
    <location>
        <begin position="1"/>
        <end position="10"/>
    </location>
</feature>
<evidence type="ECO:0000256" key="3">
    <source>
        <dbReference type="SAM" id="MobiDB-lite"/>
    </source>
</evidence>
<accession>A0A9W9CB06</accession>
<keyword evidence="2" id="KW-0472">Membrane</keyword>
<dbReference type="SUPFAM" id="SSF50969">
    <property type="entry name" value="YVTN repeat-like/Quinoprotein amine dehydrogenase"/>
    <property type="match status" value="1"/>
</dbReference>
<dbReference type="Gene3D" id="2.130.10.10">
    <property type="entry name" value="YVTN repeat-like/Quinoprotein amine dehydrogenase"/>
    <property type="match status" value="1"/>
</dbReference>
<keyword evidence="6" id="KW-1185">Reference proteome</keyword>
<dbReference type="GO" id="GO:0042147">
    <property type="term" value="P:retrograde transport, endosome to Golgi"/>
    <property type="evidence" value="ECO:0007669"/>
    <property type="project" value="TreeGrafter"/>
</dbReference>
<feature type="region of interest" description="Disordered" evidence="3">
    <location>
        <begin position="1075"/>
        <end position="1097"/>
    </location>
</feature>
<feature type="region of interest" description="Disordered" evidence="3">
    <location>
        <begin position="1"/>
        <end position="81"/>
    </location>
</feature>
<protein>
    <submittedName>
        <fullName evidence="5">WD40 repeat protein</fullName>
    </submittedName>
</protein>
<proteinExistence type="predicted"/>
<dbReference type="SUPFAM" id="SSF50978">
    <property type="entry name" value="WD40 repeat-like"/>
    <property type="match status" value="1"/>
</dbReference>
<evidence type="ECO:0000256" key="2">
    <source>
        <dbReference type="ARBA" id="ARBA00023136"/>
    </source>
</evidence>
<evidence type="ECO:0000313" key="6">
    <source>
        <dbReference type="Proteomes" id="UP001140513"/>
    </source>
</evidence>
<dbReference type="EMBL" id="JAPEUX010000004">
    <property type="protein sequence ID" value="KAJ4353420.1"/>
    <property type="molecule type" value="Genomic_DNA"/>
</dbReference>
<feature type="domain" description="RIC1 C-terminal alpha solenoid region" evidence="4">
    <location>
        <begin position="865"/>
        <end position="1035"/>
    </location>
</feature>
<dbReference type="OrthoDB" id="67540at2759"/>
<dbReference type="InterPro" id="IPR015943">
    <property type="entry name" value="WD40/YVTN_repeat-like_dom_sf"/>
</dbReference>
<dbReference type="Pfam" id="PF07064">
    <property type="entry name" value="RIC1"/>
    <property type="match status" value="1"/>
</dbReference>
<dbReference type="GO" id="GO:0034066">
    <property type="term" value="C:Ric1-Rgp1 guanyl-nucleotide exchange factor complex"/>
    <property type="evidence" value="ECO:0007669"/>
    <property type="project" value="InterPro"/>
</dbReference>
<dbReference type="GO" id="GO:0006886">
    <property type="term" value="P:intracellular protein transport"/>
    <property type="evidence" value="ECO:0007669"/>
    <property type="project" value="InterPro"/>
</dbReference>
<evidence type="ECO:0000256" key="1">
    <source>
        <dbReference type="ARBA" id="ARBA00004370"/>
    </source>
</evidence>
<dbReference type="PANTHER" id="PTHR22746:SF10">
    <property type="entry name" value="GUANINE NUCLEOTIDE EXCHANGE FACTOR SUBUNIT RIC1"/>
    <property type="match status" value="1"/>
</dbReference>
<comment type="caution">
    <text evidence="5">The sequence shown here is derived from an EMBL/GenBank/DDBJ whole genome shotgun (WGS) entry which is preliminary data.</text>
</comment>
<feature type="compositionally biased region" description="Basic and acidic residues" evidence="3">
    <location>
        <begin position="41"/>
        <end position="64"/>
    </location>
</feature>
<comment type="subcellular location">
    <subcellularLocation>
        <location evidence="1">Membrane</location>
    </subcellularLocation>
</comment>
<sequence length="1139" mass="125998">MTYWPISTPSVFAATKETRTQPTPLSHDGADDATNSSVADPEERTESEISEKSETGNGVEERDAVAQLHPQRPQGSQHLAEDDITGEILAIKITRSGHMFATITRSTLTIWQTKACLQSYAPTQLLMRDQPTTVLASVLRSDKSLRQYGPNVNILLRPDSQIFVVQTTLGHLITYSTATDPSSRVYKAQFVHTSVGHARNKSSVSGFKIPRQHDPNAGPGEGSGIKETDLKFRMVIRVDAGIDRVLALDDELIVATTKPAAVQCIKWAPDSSGSQTNTELLSRMTWLNKNVALIDMTHDRPMNLSAWITSDGKAYAVQRLPPNTLQDGKSHPKLFRGHAFHSPEKDDEFGVKAAINARFSLLAVGCKNGEIHVYTAKDYKGDIPLSHKLIPNATSTGKLTVLAYSPDGYCLFAGYENGWAMWSVYGKPGATSFTTNRTLSEANDEGWLLGIRDAFWIGGGAELLLLGNNDNRLFVLEMARSAVTGCFSSANVSRSLMQTSKGFMMYRGYELPDLTTISSDVSLWHHVQVPSHYLIDQWPIRCAVISNDGRYVAVAGKRGLAHYSVNSGRWKTFDDPFVENEFTVRGGMCWFQHVLIAAVEAQDSHQIRIYSREQALDNDHIMHIQYLPAPIVLIAPSGEDSLLVYTYENILYHYVIGVTNATVTLVQVGQIALHGIIRAPPRVRALSWILPEDQIHNGDPSQDVAVATILFAVDGKLVLLQPTTTEGGELKYEMRIIAQNVETYALMRDHPAFALAMQDDSLPPSPSAGLTINGVHGHDLRDSLWFFDGHDVKVWIDIQDVLRTVSAELGRELPTPVKIPVDFYPLASLINKAIIFGVESELVQRRDTSFAYLRFGTRMHLFLPALLRHHLAQYNHPAALHLSHHYQHLLYFPHALEILLHEILDEEVDSQPAAEHALLPSVLSFLSSFPHYLDIVVQCTRKTELRSWRTLFSHLPPPEDLFEETLQKGSLKTAGGYLLVLHTFEELRTEGDQVVRLLQRAKEEGDWELCKELARFLMALDESGATLRKTLELVDLKSPGAEVGTPAFTFDMTRLSVPRRGRRTNGAVGMGISMEEAESSGESSASRSPTSAVSPGRARVGTGAISMLCLGMDDDVDVVRNANLLFGRSMLSGGCVCRA</sequence>
<dbReference type="InterPro" id="IPR009771">
    <property type="entry name" value="RIC1_C"/>
</dbReference>
<evidence type="ECO:0000259" key="4">
    <source>
        <dbReference type="Pfam" id="PF07064"/>
    </source>
</evidence>
<dbReference type="RefSeq" id="XP_056071194.1">
    <property type="nucleotide sequence ID" value="XM_056213927.1"/>
</dbReference>
<feature type="region of interest" description="Disordered" evidence="3">
    <location>
        <begin position="205"/>
        <end position="225"/>
    </location>
</feature>
<dbReference type="GeneID" id="80908679"/>
<evidence type="ECO:0000313" key="5">
    <source>
        <dbReference type="EMBL" id="KAJ4353420.1"/>
    </source>
</evidence>
<dbReference type="Proteomes" id="UP001140513">
    <property type="component" value="Unassembled WGS sequence"/>
</dbReference>
<dbReference type="InterPro" id="IPR036322">
    <property type="entry name" value="WD40_repeat_dom_sf"/>
</dbReference>
<dbReference type="InterPro" id="IPR040096">
    <property type="entry name" value="Ric1"/>
</dbReference>
<dbReference type="PANTHER" id="PTHR22746">
    <property type="entry name" value="RAB6A-GEF COMPLEX PARTNER PROTEIN 1"/>
    <property type="match status" value="1"/>
</dbReference>
<dbReference type="AlphaFoldDB" id="A0A9W9CB06"/>
<dbReference type="Pfam" id="PF25440">
    <property type="entry name" value="Beta-prop_RIC1_2nd"/>
    <property type="match status" value="1"/>
</dbReference>
<feature type="compositionally biased region" description="Low complexity" evidence="3">
    <location>
        <begin position="1080"/>
        <end position="1094"/>
    </location>
</feature>
<organism evidence="5 6">
    <name type="scientific">Didymosphaeria variabile</name>
    <dbReference type="NCBI Taxonomy" id="1932322"/>
    <lineage>
        <taxon>Eukaryota</taxon>
        <taxon>Fungi</taxon>
        <taxon>Dikarya</taxon>
        <taxon>Ascomycota</taxon>
        <taxon>Pezizomycotina</taxon>
        <taxon>Dothideomycetes</taxon>
        <taxon>Pleosporomycetidae</taxon>
        <taxon>Pleosporales</taxon>
        <taxon>Massarineae</taxon>
        <taxon>Didymosphaeriaceae</taxon>
        <taxon>Didymosphaeria</taxon>
    </lineage>
</organism>
<reference evidence="5" key="1">
    <citation type="submission" date="2022-10" db="EMBL/GenBank/DDBJ databases">
        <title>Tapping the CABI collections for fungal endophytes: first genome assemblies for Collariella, Neodidymelliopsis, Ascochyta clinopodiicola, Didymella pomorum, Didymosphaeria variabile, Neocosmospora piperis and Neocucurbitaria cava.</title>
        <authorList>
            <person name="Hill R."/>
        </authorList>
    </citation>
    <scope>NUCLEOTIDE SEQUENCE</scope>
    <source>
        <strain evidence="5">IMI 356815</strain>
    </source>
</reference>
<gene>
    <name evidence="5" type="primary">RIC1</name>
    <name evidence="5" type="ORF">N0V89_005149</name>
</gene>
<dbReference type="GO" id="GO:0000139">
    <property type="term" value="C:Golgi membrane"/>
    <property type="evidence" value="ECO:0007669"/>
    <property type="project" value="TreeGrafter"/>
</dbReference>
<name>A0A9W9CB06_9PLEO</name>
<dbReference type="GO" id="GO:0005829">
    <property type="term" value="C:cytosol"/>
    <property type="evidence" value="ECO:0007669"/>
    <property type="project" value="TreeGrafter"/>
</dbReference>